<feature type="transmembrane region" description="Helical" evidence="1">
    <location>
        <begin position="541"/>
        <end position="560"/>
    </location>
</feature>
<evidence type="ECO:0008006" key="4">
    <source>
        <dbReference type="Google" id="ProtNLM"/>
    </source>
</evidence>
<accession>A0AAP2RCR3</accession>
<feature type="transmembrane region" description="Helical" evidence="1">
    <location>
        <begin position="278"/>
        <end position="297"/>
    </location>
</feature>
<dbReference type="Proteomes" id="UP001320159">
    <property type="component" value="Unassembled WGS sequence"/>
</dbReference>
<keyword evidence="1" id="KW-1133">Transmembrane helix</keyword>
<feature type="transmembrane region" description="Helical" evidence="1">
    <location>
        <begin position="409"/>
        <end position="428"/>
    </location>
</feature>
<evidence type="ECO:0000313" key="2">
    <source>
        <dbReference type="EMBL" id="MCD1294879.1"/>
    </source>
</evidence>
<feature type="transmembrane region" description="Helical" evidence="1">
    <location>
        <begin position="510"/>
        <end position="529"/>
    </location>
</feature>
<dbReference type="Pfam" id="PF09971">
    <property type="entry name" value="DUF2206"/>
    <property type="match status" value="1"/>
</dbReference>
<evidence type="ECO:0000256" key="1">
    <source>
        <dbReference type="SAM" id="Phobius"/>
    </source>
</evidence>
<feature type="transmembrane region" description="Helical" evidence="1">
    <location>
        <begin position="109"/>
        <end position="129"/>
    </location>
</feature>
<dbReference type="EMBL" id="PGCK01000005">
    <property type="protein sequence ID" value="MCD1294879.1"/>
    <property type="molecule type" value="Genomic_DNA"/>
</dbReference>
<feature type="transmembrane region" description="Helical" evidence="1">
    <location>
        <begin position="477"/>
        <end position="498"/>
    </location>
</feature>
<dbReference type="AlphaFoldDB" id="A0AAP2RCR3"/>
<feature type="transmembrane region" description="Helical" evidence="1">
    <location>
        <begin position="177"/>
        <end position="197"/>
    </location>
</feature>
<name>A0AAP2RCR3_9EURY</name>
<keyword evidence="1" id="KW-0472">Membrane</keyword>
<protein>
    <recommendedName>
        <fullName evidence="4">DUF2206 domain-containing protein</fullName>
    </recommendedName>
</protein>
<feature type="transmembrane region" description="Helical" evidence="1">
    <location>
        <begin position="17"/>
        <end position="37"/>
    </location>
</feature>
<comment type="caution">
    <text evidence="2">The sequence shown here is derived from an EMBL/GenBank/DDBJ whole genome shotgun (WGS) entry which is preliminary data.</text>
</comment>
<keyword evidence="1" id="KW-0812">Transmembrane</keyword>
<feature type="transmembrane region" description="Helical" evidence="1">
    <location>
        <begin position="150"/>
        <end position="171"/>
    </location>
</feature>
<feature type="transmembrane region" description="Helical" evidence="1">
    <location>
        <begin position="75"/>
        <end position="97"/>
    </location>
</feature>
<feature type="transmembrane region" description="Helical" evidence="1">
    <location>
        <begin position="331"/>
        <end position="348"/>
    </location>
</feature>
<feature type="transmembrane region" description="Helical" evidence="1">
    <location>
        <begin position="209"/>
        <end position="229"/>
    </location>
</feature>
<gene>
    <name evidence="2" type="ORF">CUJ83_07695</name>
</gene>
<sequence>MKAIDIFQAKYLKTQNYLWLVLAVQSAFLGVLGIGLLGYDLPVLRPLICLIYLAFIPGSLILRSLNVRNIGSVESLLYSVGLSLSVLMFTGLMLNMLGPLLSIQDPISLLPLAISISAIVFVLMTICVIRERNAVEIPVGESPRMGLRDLISPPALILFSLPLLAVFGTYLMNLYNVNLLILLLILLIASLVLMVGFDRIIPKKLFPLAILMISVTMLLHSSLISPYVVGWDIQQEKYLSDNVISSGYWNVDFYHVINSMLSVVMLAPIFSILMDVDIVWVFKVVYPLLFSLVPLGLYQVFKKQSNEKFAFFSAFFFISLVVFYTEMITLARQEIAELFLVLIVLLIINRDMDRVGWSAMFILFSFSLALSHYGLTYIFLGSLVIAWATLFILKHLPFKGIPRIDPDRSMPLTIVLAFVMFCFLWYVYTSMSNPFETIVFVGDKITGSLLTEFFNPESAEGLSMATSGGNISPLHRIYLYLFLASQLCIFFGVITVNFKNNITRFTKEYFVFALIFLVILISAICVPYFSSALNTTRLYQISLIFLAPFFVLGWMNLLRIPYAVFTGKSVSKVLSGSFKLLSLFLAIYLLFNTGVIFEVLNDGPISLSLDTSIDGYIYDGRDVMAAEWLMGARNVTFFDRMTGDSAAFPIYGDHYRRILLMGWDIKRSFWIPDDPGDMNELSYLYLGSANVMNDRMVVYKMIDGSEVKAYIDLAGITDGRDRIYSNGGAQIYY</sequence>
<keyword evidence="3" id="KW-1185">Reference proteome</keyword>
<reference evidence="2 3" key="1">
    <citation type="submission" date="2017-11" db="EMBL/GenBank/DDBJ databases">
        <title>Isolation and Characterization of Family Methanocellaceae Species from Potential Methane Hydrate Area Offshore Southwestern Taiwan.</title>
        <authorList>
            <person name="Zhang W.-L."/>
            <person name="Chen W.-C."/>
            <person name="Lai M.-C."/>
            <person name="Chen S.-C."/>
        </authorList>
    </citation>
    <scope>NUCLEOTIDE SEQUENCE [LARGE SCALE GENOMIC DNA]</scope>
    <source>
        <strain evidence="2 3">CWC-04</strain>
    </source>
</reference>
<organism evidence="2 3">
    <name type="scientific">Methanooceanicella nereidis</name>
    <dbReference type="NCBI Taxonomy" id="2052831"/>
    <lineage>
        <taxon>Archaea</taxon>
        <taxon>Methanobacteriati</taxon>
        <taxon>Methanobacteriota</taxon>
        <taxon>Stenosarchaea group</taxon>
        <taxon>Methanomicrobia</taxon>
        <taxon>Methanocellales</taxon>
        <taxon>Methanocellaceae</taxon>
        <taxon>Methanooceanicella</taxon>
    </lineage>
</organism>
<feature type="transmembrane region" description="Helical" evidence="1">
    <location>
        <begin position="43"/>
        <end position="63"/>
    </location>
</feature>
<feature type="transmembrane region" description="Helical" evidence="1">
    <location>
        <begin position="580"/>
        <end position="600"/>
    </location>
</feature>
<evidence type="ECO:0000313" key="3">
    <source>
        <dbReference type="Proteomes" id="UP001320159"/>
    </source>
</evidence>
<feature type="transmembrane region" description="Helical" evidence="1">
    <location>
        <begin position="377"/>
        <end position="397"/>
    </location>
</feature>
<feature type="transmembrane region" description="Helical" evidence="1">
    <location>
        <begin position="309"/>
        <end position="325"/>
    </location>
</feature>
<dbReference type="InterPro" id="IPR018701">
    <property type="entry name" value="DUF2206_membrane"/>
</dbReference>
<dbReference type="RefSeq" id="WP_230741714.1">
    <property type="nucleotide sequence ID" value="NZ_PGCK01000005.1"/>
</dbReference>
<proteinExistence type="predicted"/>